<feature type="signal peptide" evidence="1">
    <location>
        <begin position="1"/>
        <end position="28"/>
    </location>
</feature>
<reference evidence="5" key="1">
    <citation type="submission" date="2016-04" db="UniProtKB">
        <authorList>
            <consortium name="WormBaseParasite"/>
        </authorList>
    </citation>
    <scope>IDENTIFICATION</scope>
</reference>
<protein>
    <submittedName>
        <fullName evidence="5">EB domain-containing protein</fullName>
    </submittedName>
</protein>
<dbReference type="WBParaSite" id="DME_0000075601-mRNA-1">
    <property type="protein sequence ID" value="DME_0000075601-mRNA-1"/>
    <property type="gene ID" value="DME_0000075601"/>
</dbReference>
<keyword evidence="1" id="KW-0732">Signal</keyword>
<keyword evidence="4" id="KW-1185">Reference proteome</keyword>
<dbReference type="OrthoDB" id="5912039at2759"/>
<evidence type="ECO:0000256" key="1">
    <source>
        <dbReference type="SAM" id="SignalP"/>
    </source>
</evidence>
<evidence type="ECO:0000313" key="5">
    <source>
        <dbReference type="WBParaSite" id="DME_0000075601-mRNA-1"/>
    </source>
</evidence>
<dbReference type="AlphaFoldDB" id="A0A0N4U274"/>
<organism evidence="3 5">
    <name type="scientific">Dracunculus medinensis</name>
    <name type="common">Guinea worm</name>
    <dbReference type="NCBI Taxonomy" id="318479"/>
    <lineage>
        <taxon>Eukaryota</taxon>
        <taxon>Metazoa</taxon>
        <taxon>Ecdysozoa</taxon>
        <taxon>Nematoda</taxon>
        <taxon>Chromadorea</taxon>
        <taxon>Rhabditida</taxon>
        <taxon>Spirurina</taxon>
        <taxon>Dracunculoidea</taxon>
        <taxon>Dracunculidae</taxon>
        <taxon>Dracunculus</taxon>
    </lineage>
</organism>
<reference evidence="2 4" key="2">
    <citation type="submission" date="2018-11" db="EMBL/GenBank/DDBJ databases">
        <authorList>
            <consortium name="Pathogen Informatics"/>
        </authorList>
    </citation>
    <scope>NUCLEOTIDE SEQUENCE [LARGE SCALE GENOMIC DNA]</scope>
</reference>
<dbReference type="EMBL" id="UYYG01001151">
    <property type="protein sequence ID" value="VDN55143.1"/>
    <property type="molecule type" value="Genomic_DNA"/>
</dbReference>
<feature type="chain" id="PRO_5041039116" evidence="1">
    <location>
        <begin position="29"/>
        <end position="458"/>
    </location>
</feature>
<accession>A0A0N4U274</accession>
<dbReference type="InterPro" id="IPR006150">
    <property type="entry name" value="Cys_repeat_1"/>
</dbReference>
<dbReference type="SMART" id="SM00289">
    <property type="entry name" value="WR1"/>
    <property type="match status" value="2"/>
</dbReference>
<dbReference type="Proteomes" id="UP000038040">
    <property type="component" value="Unplaced"/>
</dbReference>
<evidence type="ECO:0000313" key="2">
    <source>
        <dbReference type="EMBL" id="VDN55143.1"/>
    </source>
</evidence>
<evidence type="ECO:0000313" key="3">
    <source>
        <dbReference type="Proteomes" id="UP000038040"/>
    </source>
</evidence>
<gene>
    <name evidence="2" type="ORF">DME_LOCUS5116</name>
</gene>
<name>A0A0N4U274_DRAME</name>
<dbReference type="STRING" id="318479.A0A0N4U274"/>
<dbReference type="Proteomes" id="UP000274756">
    <property type="component" value="Unassembled WGS sequence"/>
</dbReference>
<proteinExistence type="predicted"/>
<sequence>MRDASTMVITSLYPCSALLLCLLSYSSANTISTPIIGGKCNTLNEEIPIGGVQKHFYLKCEPNTDLKGLGGTWIVKIRDDSTVSQGSSSSFSSIINTGVQPQITYGQVPSPSSNICVQDRNAAQGESCSVSETCLQANGNDLTSYLQCDQSSFRWNKKSCPERQIFKFELQVCTAQVPAQIHANQEKRTSNMLCNCDSDGVQMSKSFSWGLKINCLNEQICKQTYCCDVRQLQWITFLAKSFGMPCKRHFAKPKVACLDEYFSSEKFEKANETTKPSSSEVLFDHDQFSQSYSSQTISKLTKLELLQKPTEKTSPNLPFAVKKHASLLFDREPMISVKIQPNENQYASLLLQKSLIIPKKLPPNNNHCIIERFSCSLDNPCPNTSDCMSNRCCRMLNEHRCSSGLSVLSFPHECIRSSDCPIGAFCDQRRCCPINNIIKTYLESSDAFFSRKVNLIRT</sequence>
<evidence type="ECO:0000313" key="4">
    <source>
        <dbReference type="Proteomes" id="UP000274756"/>
    </source>
</evidence>